<dbReference type="OrthoDB" id="7062569at2"/>
<evidence type="ECO:0000313" key="2">
    <source>
        <dbReference type="EMBL" id="APG06765.1"/>
    </source>
</evidence>
<proteinExistence type="predicted"/>
<dbReference type="RefSeq" id="WP_011082907.1">
    <property type="nucleotide sequence ID" value="NZ_BJNK01000034.1"/>
</dbReference>
<evidence type="ECO:0000313" key="3">
    <source>
        <dbReference type="EMBL" id="MET4725953.1"/>
    </source>
</evidence>
<feature type="domain" description="Restriction endonuclease type IV Mrr" evidence="1">
    <location>
        <begin position="137"/>
        <end position="178"/>
    </location>
</feature>
<dbReference type="KEGG" id="bjp:RN69_00365"/>
<evidence type="ECO:0000313" key="5">
    <source>
        <dbReference type="Proteomes" id="UP001549291"/>
    </source>
</evidence>
<name>A0A0M9B6S5_BRAJP</name>
<dbReference type="InterPro" id="IPR011856">
    <property type="entry name" value="tRNA_endonuc-like_dom_sf"/>
</dbReference>
<gene>
    <name evidence="3" type="ORF">ABIF63_010059</name>
    <name evidence="2" type="ORF">BKD09_00355</name>
</gene>
<accession>A0A0M9B6S5</accession>
<organism evidence="2 4">
    <name type="scientific">Bradyrhizobium japonicum</name>
    <dbReference type="NCBI Taxonomy" id="375"/>
    <lineage>
        <taxon>Bacteria</taxon>
        <taxon>Pseudomonadati</taxon>
        <taxon>Pseudomonadota</taxon>
        <taxon>Alphaproteobacteria</taxon>
        <taxon>Hyphomicrobiales</taxon>
        <taxon>Nitrobacteraceae</taxon>
        <taxon>Bradyrhizobium</taxon>
    </lineage>
</organism>
<dbReference type="GO" id="GO:0009307">
    <property type="term" value="P:DNA restriction-modification system"/>
    <property type="evidence" value="ECO:0007669"/>
    <property type="project" value="InterPro"/>
</dbReference>
<keyword evidence="5" id="KW-1185">Reference proteome</keyword>
<dbReference type="GO" id="GO:0004519">
    <property type="term" value="F:endonuclease activity"/>
    <property type="evidence" value="ECO:0007669"/>
    <property type="project" value="InterPro"/>
</dbReference>
<dbReference type="EMBL" id="CP017637">
    <property type="protein sequence ID" value="APG06765.1"/>
    <property type="molecule type" value="Genomic_DNA"/>
</dbReference>
<evidence type="ECO:0000259" key="1">
    <source>
        <dbReference type="Pfam" id="PF04471"/>
    </source>
</evidence>
<evidence type="ECO:0000313" key="4">
    <source>
        <dbReference type="Proteomes" id="UP000181962"/>
    </source>
</evidence>
<dbReference type="EMBL" id="JBEPTQ010000002">
    <property type="protein sequence ID" value="MET4725953.1"/>
    <property type="molecule type" value="Genomic_DNA"/>
</dbReference>
<sequence>MLTLQQMEEVRVRLAQQLIFYMPVKLFPIAQKLAFPILLEFTRLVDFRNLEIPPEKIKITDLIYEDRLPSVFESFIARRFSEGNKQAELRVAGIITPDHKIVLADRKTAEGFLIKANSAVWYEIVASLQSDWSQAYSLSATRWEEIVAGAFDKAGFDEVTLTPRSGDHGRDVIAVRRGLVASRS</sequence>
<dbReference type="GO" id="GO:0003677">
    <property type="term" value="F:DNA binding"/>
    <property type="evidence" value="ECO:0007669"/>
    <property type="project" value="InterPro"/>
</dbReference>
<dbReference type="Pfam" id="PF04471">
    <property type="entry name" value="Mrr_cat"/>
    <property type="match status" value="1"/>
</dbReference>
<dbReference type="Gene3D" id="3.40.1350.10">
    <property type="match status" value="1"/>
</dbReference>
<dbReference type="Proteomes" id="UP000181962">
    <property type="component" value="Chromosome"/>
</dbReference>
<reference evidence="2 4" key="1">
    <citation type="submission" date="2016-11" db="EMBL/GenBank/DDBJ databases">
        <title>Complete Genome Sequence of Bradyrhizobium sp. strain J5, an isolated from soybean nodule in Hokkaido.</title>
        <authorList>
            <person name="Kanehara K."/>
        </authorList>
    </citation>
    <scope>NUCLEOTIDE SEQUENCE [LARGE SCALE GENOMIC DNA]</scope>
    <source>
        <strain evidence="2 4">J5</strain>
    </source>
</reference>
<dbReference type="Proteomes" id="UP001549291">
    <property type="component" value="Unassembled WGS sequence"/>
</dbReference>
<reference evidence="3 5" key="2">
    <citation type="submission" date="2024-06" db="EMBL/GenBank/DDBJ databases">
        <title>Genomic Encyclopedia of Type Strains, Phase V (KMG-V): Genome sequencing to study the core and pangenomes of soil and plant-associated prokaryotes.</title>
        <authorList>
            <person name="Whitman W."/>
        </authorList>
    </citation>
    <scope>NUCLEOTIDE SEQUENCE [LARGE SCALE GENOMIC DNA]</scope>
    <source>
        <strain evidence="3 5">USDA 160</strain>
    </source>
</reference>
<dbReference type="GeneID" id="92963825"/>
<dbReference type="AlphaFoldDB" id="A0A0M9B6S5"/>
<dbReference type="PATRIC" id="fig|375.37.peg.8233"/>
<protein>
    <recommendedName>
        <fullName evidence="1">Restriction endonuclease type IV Mrr domain-containing protein</fullName>
    </recommendedName>
</protein>
<dbReference type="InterPro" id="IPR007560">
    <property type="entry name" value="Restrct_endonuc_IV_Mrr"/>
</dbReference>